<dbReference type="InterPro" id="IPR050553">
    <property type="entry name" value="Thioredoxin_ResA/DsbE_sf"/>
</dbReference>
<evidence type="ECO:0000256" key="4">
    <source>
        <dbReference type="ARBA" id="ARBA00023284"/>
    </source>
</evidence>
<dbReference type="Proteomes" id="UP000260644">
    <property type="component" value="Unassembled WGS sequence"/>
</dbReference>
<dbReference type="GO" id="GO:0017004">
    <property type="term" value="P:cytochrome complex assembly"/>
    <property type="evidence" value="ECO:0007669"/>
    <property type="project" value="UniProtKB-KW"/>
</dbReference>
<dbReference type="SUPFAM" id="SSF52833">
    <property type="entry name" value="Thioredoxin-like"/>
    <property type="match status" value="1"/>
</dbReference>
<dbReference type="Gene3D" id="3.40.30.10">
    <property type="entry name" value="Glutaredoxin"/>
    <property type="match status" value="1"/>
</dbReference>
<dbReference type="InterPro" id="IPR036249">
    <property type="entry name" value="Thioredoxin-like_sf"/>
</dbReference>
<dbReference type="InterPro" id="IPR013740">
    <property type="entry name" value="Redoxin"/>
</dbReference>
<evidence type="ECO:0000256" key="3">
    <source>
        <dbReference type="ARBA" id="ARBA00023157"/>
    </source>
</evidence>
<feature type="signal peptide" evidence="5">
    <location>
        <begin position="1"/>
        <end position="21"/>
    </location>
</feature>
<dbReference type="PANTHER" id="PTHR42852:SF6">
    <property type="entry name" value="THIOL:DISULFIDE INTERCHANGE PROTEIN DSBE"/>
    <property type="match status" value="1"/>
</dbReference>
<sequence>MRTVFHIATCILLFVCRPAVAQSVNNKGDLLYLKLQTLNNSDFSVYADYFASRLLPPGSKFILPGTVGESYAIYEFALDGYQELRENYSRKLIPDSIYQLYATTNEINGVDTTNYLPYPIRHRIHILLYSLPTGHYQLIPDTNNNDDFSDDEIYNLSKDDFKDGSFKIKNVRFYNIEYAQHKQLFKLGHTFNINLKAKEISDGEITLEDLKVSSIENPAVQFGYFAVGQNKYYVLLFINSVWMDINYKANPNILIFENNLPANLNGINGTAFFNRLKDTIYTTSALFNVAYCSLLGDSLVLKYLGPNHQLLGAGIGLKVPRMNSYDYINKTKAVVNDSIKGHYAVLDFWGSWCGPCIKGLPDFRKVFTRYAPKGVKFVSIAVDEPANVPLLKKIIARENLTWMHFLEDRGDALHNLTQLLRIDAFPYYIVIDPNGTIVYRNSGNSNSINELEAYLERNVIY</sequence>
<keyword evidence="5" id="KW-0732">Signal</keyword>
<keyword evidence="4" id="KW-0676">Redox-active center</keyword>
<keyword evidence="3" id="KW-1015">Disulfide bond</keyword>
<keyword evidence="2" id="KW-0201">Cytochrome c-type biogenesis</keyword>
<evidence type="ECO:0000313" key="8">
    <source>
        <dbReference type="Proteomes" id="UP000260644"/>
    </source>
</evidence>
<dbReference type="GO" id="GO:0016491">
    <property type="term" value="F:oxidoreductase activity"/>
    <property type="evidence" value="ECO:0007669"/>
    <property type="project" value="InterPro"/>
</dbReference>
<protein>
    <submittedName>
        <fullName evidence="7">TlpA family protein disulfide reductase</fullName>
    </submittedName>
</protein>
<dbReference type="EMBL" id="QPMM01000001">
    <property type="protein sequence ID" value="RFS26751.1"/>
    <property type="molecule type" value="Genomic_DNA"/>
</dbReference>
<dbReference type="PROSITE" id="PS51352">
    <property type="entry name" value="THIOREDOXIN_2"/>
    <property type="match status" value="1"/>
</dbReference>
<organism evidence="7 8">
    <name type="scientific">Chitinophaga silvatica</name>
    <dbReference type="NCBI Taxonomy" id="2282649"/>
    <lineage>
        <taxon>Bacteria</taxon>
        <taxon>Pseudomonadati</taxon>
        <taxon>Bacteroidota</taxon>
        <taxon>Chitinophagia</taxon>
        <taxon>Chitinophagales</taxon>
        <taxon>Chitinophagaceae</taxon>
        <taxon>Chitinophaga</taxon>
    </lineage>
</organism>
<dbReference type="RefSeq" id="WP_116973942.1">
    <property type="nucleotide sequence ID" value="NZ_QPMM01000001.1"/>
</dbReference>
<dbReference type="OrthoDB" id="743079at2"/>
<dbReference type="Pfam" id="PF08534">
    <property type="entry name" value="Redoxin"/>
    <property type="match status" value="1"/>
</dbReference>
<evidence type="ECO:0000256" key="5">
    <source>
        <dbReference type="SAM" id="SignalP"/>
    </source>
</evidence>
<feature type="domain" description="Thioredoxin" evidence="6">
    <location>
        <begin position="313"/>
        <end position="460"/>
    </location>
</feature>
<evidence type="ECO:0000256" key="2">
    <source>
        <dbReference type="ARBA" id="ARBA00022748"/>
    </source>
</evidence>
<keyword evidence="8" id="KW-1185">Reference proteome</keyword>
<accession>A0A3E1YH82</accession>
<dbReference type="CDD" id="cd02966">
    <property type="entry name" value="TlpA_like_family"/>
    <property type="match status" value="1"/>
</dbReference>
<dbReference type="AlphaFoldDB" id="A0A3E1YH82"/>
<evidence type="ECO:0000256" key="1">
    <source>
        <dbReference type="ARBA" id="ARBA00004196"/>
    </source>
</evidence>
<dbReference type="GO" id="GO:0030313">
    <property type="term" value="C:cell envelope"/>
    <property type="evidence" value="ECO:0007669"/>
    <property type="project" value="UniProtKB-SubCell"/>
</dbReference>
<evidence type="ECO:0000259" key="6">
    <source>
        <dbReference type="PROSITE" id="PS51352"/>
    </source>
</evidence>
<feature type="chain" id="PRO_5017566440" evidence="5">
    <location>
        <begin position="22"/>
        <end position="461"/>
    </location>
</feature>
<evidence type="ECO:0000313" key="7">
    <source>
        <dbReference type="EMBL" id="RFS26751.1"/>
    </source>
</evidence>
<comment type="caution">
    <text evidence="7">The sequence shown here is derived from an EMBL/GenBank/DDBJ whole genome shotgun (WGS) entry which is preliminary data.</text>
</comment>
<comment type="subcellular location">
    <subcellularLocation>
        <location evidence="1">Cell envelope</location>
    </subcellularLocation>
</comment>
<dbReference type="InterPro" id="IPR013766">
    <property type="entry name" value="Thioredoxin_domain"/>
</dbReference>
<dbReference type="PANTHER" id="PTHR42852">
    <property type="entry name" value="THIOL:DISULFIDE INTERCHANGE PROTEIN DSBE"/>
    <property type="match status" value="1"/>
</dbReference>
<name>A0A3E1YH82_9BACT</name>
<proteinExistence type="predicted"/>
<gene>
    <name evidence="7" type="ORF">DVR12_02910</name>
</gene>
<reference evidence="7 8" key="1">
    <citation type="submission" date="2018-07" db="EMBL/GenBank/DDBJ databases">
        <title>Chitinophaga K2CV101002-2 sp. nov., isolated from a monsoon evergreen broad-leaved forest soil.</title>
        <authorList>
            <person name="Lv Y."/>
        </authorList>
    </citation>
    <scope>NUCLEOTIDE SEQUENCE [LARGE SCALE GENOMIC DNA]</scope>
    <source>
        <strain evidence="7 8">GDMCC 1.1288</strain>
    </source>
</reference>